<dbReference type="Proteomes" id="UP001154078">
    <property type="component" value="Chromosome 2"/>
</dbReference>
<sequence length="177" mass="19762">MATVEEIKRFFLDVNIIPTASVLDKCLELCQNYNIEAENFVDEWFAYTTSNLNGALPTIEELEKMERKEFQKQAKETSSVKKRGTPKGQMKTYGRIIPDSDGKINAQSILLEGTQQLNMAHTVTLNINKVQKYALFPGQVAVVEGSNAHNGTFYAEKMFTDASPSLPVEPPNITNGK</sequence>
<dbReference type="InterPro" id="IPR016722">
    <property type="entry name" value="DNA_pol_alpha_bsu"/>
</dbReference>
<name>A0A9P0AZE4_BRAAE</name>
<evidence type="ECO:0000313" key="5">
    <source>
        <dbReference type="EMBL" id="CAH0551258.1"/>
    </source>
</evidence>
<keyword evidence="6" id="KW-1185">Reference proteome</keyword>
<dbReference type="InterPro" id="IPR043034">
    <property type="entry name" value="DNA_pol_alpha_B_N_sf"/>
</dbReference>
<dbReference type="PANTHER" id="PTHR23061">
    <property type="entry name" value="DNA POLYMERASE 2 ALPHA 70 KDA SUBUNIT"/>
    <property type="match status" value="1"/>
</dbReference>
<evidence type="ECO:0000256" key="3">
    <source>
        <dbReference type="SAM" id="MobiDB-lite"/>
    </source>
</evidence>
<dbReference type="GO" id="GO:0005658">
    <property type="term" value="C:alpha DNA polymerase:primase complex"/>
    <property type="evidence" value="ECO:0007669"/>
    <property type="project" value="TreeGrafter"/>
</dbReference>
<dbReference type="GO" id="GO:0006270">
    <property type="term" value="P:DNA replication initiation"/>
    <property type="evidence" value="ECO:0007669"/>
    <property type="project" value="TreeGrafter"/>
</dbReference>
<dbReference type="OrthoDB" id="336885at2759"/>
<feature type="region of interest" description="Disordered" evidence="3">
    <location>
        <begin position="70"/>
        <end position="95"/>
    </location>
</feature>
<keyword evidence="2" id="KW-0539">Nucleus</keyword>
<protein>
    <recommendedName>
        <fullName evidence="4">DNA polymerase alpha subunit B N-terminal domain-containing protein</fullName>
    </recommendedName>
</protein>
<dbReference type="Pfam" id="PF08418">
    <property type="entry name" value="Pol_alpha_B_N"/>
    <property type="match status" value="1"/>
</dbReference>
<proteinExistence type="predicted"/>
<feature type="domain" description="DNA polymerase alpha subunit B N-terminal" evidence="4">
    <location>
        <begin position="5"/>
        <end position="72"/>
    </location>
</feature>
<comment type="subcellular location">
    <subcellularLocation>
        <location evidence="1">Nucleus</location>
    </subcellularLocation>
</comment>
<feature type="compositionally biased region" description="Basic and acidic residues" evidence="3">
    <location>
        <begin position="70"/>
        <end position="79"/>
    </location>
</feature>
<dbReference type="EMBL" id="OV121133">
    <property type="protein sequence ID" value="CAH0551258.1"/>
    <property type="molecule type" value="Genomic_DNA"/>
</dbReference>
<dbReference type="InterPro" id="IPR013627">
    <property type="entry name" value="Pol_alpha_B_N"/>
</dbReference>
<evidence type="ECO:0000256" key="1">
    <source>
        <dbReference type="ARBA" id="ARBA00004123"/>
    </source>
</evidence>
<evidence type="ECO:0000256" key="2">
    <source>
        <dbReference type="ARBA" id="ARBA00023242"/>
    </source>
</evidence>
<evidence type="ECO:0000313" key="6">
    <source>
        <dbReference type="Proteomes" id="UP001154078"/>
    </source>
</evidence>
<evidence type="ECO:0000259" key="4">
    <source>
        <dbReference type="Pfam" id="PF08418"/>
    </source>
</evidence>
<gene>
    <name evidence="5" type="ORF">MELIAE_LOCUS3905</name>
</gene>
<reference evidence="5" key="1">
    <citation type="submission" date="2021-12" db="EMBL/GenBank/DDBJ databases">
        <authorList>
            <person name="King R."/>
        </authorList>
    </citation>
    <scope>NUCLEOTIDE SEQUENCE</scope>
</reference>
<dbReference type="Gene3D" id="1.10.8.530">
    <property type="entry name" value="DNA polymerase alpha-primase, subunit B, N-terminal domain"/>
    <property type="match status" value="1"/>
</dbReference>
<accession>A0A9P0AZE4</accession>
<dbReference type="AlphaFoldDB" id="A0A9P0AZE4"/>
<organism evidence="5 6">
    <name type="scientific">Brassicogethes aeneus</name>
    <name type="common">Rape pollen beetle</name>
    <name type="synonym">Meligethes aeneus</name>
    <dbReference type="NCBI Taxonomy" id="1431903"/>
    <lineage>
        <taxon>Eukaryota</taxon>
        <taxon>Metazoa</taxon>
        <taxon>Ecdysozoa</taxon>
        <taxon>Arthropoda</taxon>
        <taxon>Hexapoda</taxon>
        <taxon>Insecta</taxon>
        <taxon>Pterygota</taxon>
        <taxon>Neoptera</taxon>
        <taxon>Endopterygota</taxon>
        <taxon>Coleoptera</taxon>
        <taxon>Polyphaga</taxon>
        <taxon>Cucujiformia</taxon>
        <taxon>Nitidulidae</taxon>
        <taxon>Meligethinae</taxon>
        <taxon>Brassicogethes</taxon>
    </lineage>
</organism>
<dbReference type="PANTHER" id="PTHR23061:SF12">
    <property type="entry name" value="DNA POLYMERASE ALPHA SUBUNIT B"/>
    <property type="match status" value="1"/>
</dbReference>